<dbReference type="Proteomes" id="UP000265614">
    <property type="component" value="Unassembled WGS sequence"/>
</dbReference>
<dbReference type="Pfam" id="PF17900">
    <property type="entry name" value="Peptidase_M1_N"/>
    <property type="match status" value="1"/>
</dbReference>
<comment type="caution">
    <text evidence="16">The sequence shown here is derived from an EMBL/GenBank/DDBJ whole genome shotgun (WGS) entry which is preliminary data.</text>
</comment>
<name>A0A3A3YU94_9ACTN</name>
<keyword evidence="6" id="KW-0645">Protease</keyword>
<keyword evidence="17" id="KW-1185">Reference proteome</keyword>
<dbReference type="InterPro" id="IPR050344">
    <property type="entry name" value="Peptidase_M1_aminopeptidases"/>
</dbReference>
<dbReference type="GO" id="GO:0008270">
    <property type="term" value="F:zinc ion binding"/>
    <property type="evidence" value="ECO:0007669"/>
    <property type="project" value="InterPro"/>
</dbReference>
<evidence type="ECO:0000259" key="14">
    <source>
        <dbReference type="Pfam" id="PF01433"/>
    </source>
</evidence>
<dbReference type="GO" id="GO:0006508">
    <property type="term" value="P:proteolysis"/>
    <property type="evidence" value="ECO:0007669"/>
    <property type="project" value="UniProtKB-KW"/>
</dbReference>
<evidence type="ECO:0000256" key="11">
    <source>
        <dbReference type="ARBA" id="ARBA00029811"/>
    </source>
</evidence>
<evidence type="ECO:0000313" key="17">
    <source>
        <dbReference type="Proteomes" id="UP000265614"/>
    </source>
</evidence>
<accession>A0A3A3YU94</accession>
<comment type="catalytic activity">
    <reaction evidence="1">
        <text>Release of an N-terminal amino acid, Xaa-|-Yaa- from a peptide, amide or arylamide. Xaa is preferably Ala, but may be most amino acids including Pro (slow action). When a terminal hydrophobic residue is followed by a prolyl residue, the two may be released as an intact Xaa-Pro dipeptide.</text>
        <dbReference type="EC" id="3.4.11.2"/>
    </reaction>
</comment>
<evidence type="ECO:0000256" key="10">
    <source>
        <dbReference type="ARBA" id="ARBA00023049"/>
    </source>
</evidence>
<dbReference type="Gene3D" id="2.60.40.1730">
    <property type="entry name" value="tricorn interacting facor f3 domain"/>
    <property type="match status" value="1"/>
</dbReference>
<dbReference type="PANTHER" id="PTHR11533:SF297">
    <property type="entry name" value="AMINOPEPTIDASE N"/>
    <property type="match status" value="1"/>
</dbReference>
<dbReference type="InterPro" id="IPR042097">
    <property type="entry name" value="Aminopeptidase_N-like_N_sf"/>
</dbReference>
<gene>
    <name evidence="16" type="ORF">D5H78_14865</name>
</gene>
<dbReference type="InterPro" id="IPR027268">
    <property type="entry name" value="Peptidase_M4/M1_CTD_sf"/>
</dbReference>
<dbReference type="PANTHER" id="PTHR11533">
    <property type="entry name" value="PROTEASE M1 ZINC METALLOPROTEASE"/>
    <property type="match status" value="1"/>
</dbReference>
<feature type="domain" description="Peptidase M1 membrane alanine aminopeptidase" evidence="14">
    <location>
        <begin position="311"/>
        <end position="452"/>
    </location>
</feature>
<evidence type="ECO:0000259" key="15">
    <source>
        <dbReference type="Pfam" id="PF17900"/>
    </source>
</evidence>
<organism evidence="16 17">
    <name type="scientific">Vallicoccus soli</name>
    <dbReference type="NCBI Taxonomy" id="2339232"/>
    <lineage>
        <taxon>Bacteria</taxon>
        <taxon>Bacillati</taxon>
        <taxon>Actinomycetota</taxon>
        <taxon>Actinomycetes</taxon>
        <taxon>Motilibacterales</taxon>
        <taxon>Vallicoccaceae</taxon>
        <taxon>Vallicoccus</taxon>
    </lineage>
</organism>
<dbReference type="InterPro" id="IPR045357">
    <property type="entry name" value="Aminopeptidase_N-like_N"/>
</dbReference>
<dbReference type="InterPro" id="IPR001930">
    <property type="entry name" value="Peptidase_M1"/>
</dbReference>
<dbReference type="InterPro" id="IPR014782">
    <property type="entry name" value="Peptidase_M1_dom"/>
</dbReference>
<evidence type="ECO:0000256" key="12">
    <source>
        <dbReference type="ARBA" id="ARBA00031533"/>
    </source>
</evidence>
<dbReference type="AlphaFoldDB" id="A0A3A3YU94"/>
<feature type="signal peptide" evidence="13">
    <location>
        <begin position="1"/>
        <end position="29"/>
    </location>
</feature>
<evidence type="ECO:0000256" key="5">
    <source>
        <dbReference type="ARBA" id="ARBA00015611"/>
    </source>
</evidence>
<evidence type="ECO:0000256" key="6">
    <source>
        <dbReference type="ARBA" id="ARBA00022670"/>
    </source>
</evidence>
<dbReference type="SUPFAM" id="SSF63737">
    <property type="entry name" value="Leukotriene A4 hydrolase N-terminal domain"/>
    <property type="match status" value="1"/>
</dbReference>
<evidence type="ECO:0000313" key="16">
    <source>
        <dbReference type="EMBL" id="RJK94265.1"/>
    </source>
</evidence>
<evidence type="ECO:0000256" key="9">
    <source>
        <dbReference type="ARBA" id="ARBA00022833"/>
    </source>
</evidence>
<proteinExistence type="inferred from homology"/>
<evidence type="ECO:0000256" key="4">
    <source>
        <dbReference type="ARBA" id="ARBA00012564"/>
    </source>
</evidence>
<dbReference type="RefSeq" id="WP_119951274.1">
    <property type="nucleotide sequence ID" value="NZ_QZEZ01000007.1"/>
</dbReference>
<dbReference type="CDD" id="cd09603">
    <property type="entry name" value="M1_APN_like"/>
    <property type="match status" value="1"/>
</dbReference>
<evidence type="ECO:0000256" key="8">
    <source>
        <dbReference type="ARBA" id="ARBA00022801"/>
    </source>
</evidence>
<protein>
    <recommendedName>
        <fullName evidence="5">Aminopeptidase N</fullName>
        <ecNumber evidence="4">3.4.11.2</ecNumber>
    </recommendedName>
    <alternativeName>
        <fullName evidence="11">Alanine aminopeptidase</fullName>
    </alternativeName>
    <alternativeName>
        <fullName evidence="12">Lysyl aminopeptidase</fullName>
    </alternativeName>
</protein>
<dbReference type="GO" id="GO:0008237">
    <property type="term" value="F:metallopeptidase activity"/>
    <property type="evidence" value="ECO:0007669"/>
    <property type="project" value="UniProtKB-KW"/>
</dbReference>
<dbReference type="Gene3D" id="1.10.390.10">
    <property type="entry name" value="Neutral Protease Domain 2"/>
    <property type="match status" value="1"/>
</dbReference>
<feature type="domain" description="Aminopeptidase N-like N-terminal" evidence="15">
    <location>
        <begin position="54"/>
        <end position="224"/>
    </location>
</feature>
<sequence length="462" mass="50780">MSRPALRRATSTAVTALVALGLATSPAGAAAAGAPGVGDPYFPLAGNGGYDVGQYDLRIRYEPSTRAFDGTAVLRARATQDLSRFNLDLRGFAVRSVRVDGRPARFDRDRQELRVRPRGGLERGERFTVVVEYDGTTGRPTDSGGALYGWVSTPDGAFVANEPEGASTWYPVNDTPTDKATYRFRVTVPEGTTAVANGQLVSQRTRGGWTTWVWEARDPMASYLSTASVGDYDLTIARTAQGLPVIDAVDRDLGDDAAEGTRRTAEMIDLFTGLFGPYPFEAYGAIVDDDEDAGYALETQTRPIYSGPPSESTVAHELSHQWFGNSVSPEQWDDLWLNEGFATYAEWLWAEHTGGPTPAEQFDELYAEPATSSLWAPAVADPGAETLFSRSVYDKAAMTLQALRERIGERAFWRLVRTWYRDHRDANASTADFTRLAERVSGRQLDGFFRTWLYGTGKPTDW</sequence>
<feature type="chain" id="PRO_5038688730" description="Aminopeptidase N" evidence="13">
    <location>
        <begin position="30"/>
        <end position="462"/>
    </location>
</feature>
<dbReference type="GO" id="GO:0016285">
    <property type="term" value="F:alanyl aminopeptidase activity"/>
    <property type="evidence" value="ECO:0007669"/>
    <property type="project" value="UniProtKB-EC"/>
</dbReference>
<dbReference type="SUPFAM" id="SSF55486">
    <property type="entry name" value="Metalloproteases ('zincins'), catalytic domain"/>
    <property type="match status" value="1"/>
</dbReference>
<dbReference type="PRINTS" id="PR00756">
    <property type="entry name" value="ALADIPTASE"/>
</dbReference>
<comment type="similarity">
    <text evidence="3">Belongs to the peptidase M1 family.</text>
</comment>
<keyword evidence="13" id="KW-0732">Signal</keyword>
<evidence type="ECO:0000256" key="13">
    <source>
        <dbReference type="SAM" id="SignalP"/>
    </source>
</evidence>
<dbReference type="EC" id="3.4.11.2" evidence="4"/>
<keyword evidence="7" id="KW-0479">Metal-binding</keyword>
<evidence type="ECO:0000256" key="2">
    <source>
        <dbReference type="ARBA" id="ARBA00001947"/>
    </source>
</evidence>
<dbReference type="Pfam" id="PF01433">
    <property type="entry name" value="Peptidase_M1"/>
    <property type="match status" value="1"/>
</dbReference>
<comment type="cofactor">
    <cofactor evidence="2">
        <name>Zn(2+)</name>
        <dbReference type="ChEBI" id="CHEBI:29105"/>
    </cofactor>
</comment>
<reference evidence="16 17" key="1">
    <citation type="submission" date="2018-09" db="EMBL/GenBank/DDBJ databases">
        <title>YIM 75000 draft genome.</title>
        <authorList>
            <person name="Tang S."/>
            <person name="Feng Y."/>
        </authorList>
    </citation>
    <scope>NUCLEOTIDE SEQUENCE [LARGE SCALE GENOMIC DNA]</scope>
    <source>
        <strain evidence="16 17">YIM 75000</strain>
    </source>
</reference>
<keyword evidence="8" id="KW-0378">Hydrolase</keyword>
<keyword evidence="9" id="KW-0862">Zinc</keyword>
<dbReference type="OrthoDB" id="100605at2"/>
<evidence type="ECO:0000256" key="1">
    <source>
        <dbReference type="ARBA" id="ARBA00000098"/>
    </source>
</evidence>
<keyword evidence="10" id="KW-0482">Metalloprotease</keyword>
<evidence type="ECO:0000256" key="3">
    <source>
        <dbReference type="ARBA" id="ARBA00010136"/>
    </source>
</evidence>
<evidence type="ECO:0000256" key="7">
    <source>
        <dbReference type="ARBA" id="ARBA00022723"/>
    </source>
</evidence>
<dbReference type="EMBL" id="QZEZ01000007">
    <property type="protein sequence ID" value="RJK94265.1"/>
    <property type="molecule type" value="Genomic_DNA"/>
</dbReference>